<dbReference type="GO" id="GO:0015159">
    <property type="term" value="F:polysaccharide transmembrane transporter activity"/>
    <property type="evidence" value="ECO:0007669"/>
    <property type="project" value="InterPro"/>
</dbReference>
<dbReference type="Gene3D" id="3.10.560.10">
    <property type="entry name" value="Outer membrane lipoprotein wza domain like"/>
    <property type="match status" value="2"/>
</dbReference>
<dbReference type="EMBL" id="AEEC02000029">
    <property type="protein sequence ID" value="EOA03326.1"/>
    <property type="molecule type" value="Genomic_DNA"/>
</dbReference>
<keyword evidence="1 2" id="KW-0732">Signal</keyword>
<comment type="caution">
    <text evidence="5">The sequence shown here is derived from an EMBL/GenBank/DDBJ whole genome shotgun (WGS) entry which is preliminary data.</text>
</comment>
<feature type="domain" description="Polysaccharide export protein N-terminal" evidence="3">
    <location>
        <begin position="19"/>
        <end position="93"/>
    </location>
</feature>
<evidence type="ECO:0000259" key="4">
    <source>
        <dbReference type="Pfam" id="PF10531"/>
    </source>
</evidence>
<dbReference type="Proteomes" id="UP000006772">
    <property type="component" value="Unassembled WGS sequence"/>
</dbReference>
<feature type="domain" description="Soluble ligand binding" evidence="4">
    <location>
        <begin position="186"/>
        <end position="235"/>
    </location>
</feature>
<protein>
    <submittedName>
        <fullName evidence="5">Periplasmic polysaccharide export protein</fullName>
    </submittedName>
</protein>
<dbReference type="NCBIfam" id="TIGR03028">
    <property type="entry name" value="EpsE"/>
    <property type="match status" value="1"/>
</dbReference>
<feature type="domain" description="Soluble ligand binding" evidence="4">
    <location>
        <begin position="101"/>
        <end position="147"/>
    </location>
</feature>
<dbReference type="AlphaFoldDB" id="A0AAI9IBU2"/>
<evidence type="ECO:0000256" key="2">
    <source>
        <dbReference type="SAM" id="SignalP"/>
    </source>
</evidence>
<gene>
    <name evidence="5" type="ORF">HFRIS_017989</name>
</gene>
<dbReference type="PANTHER" id="PTHR33619">
    <property type="entry name" value="POLYSACCHARIDE EXPORT PROTEIN GFCE-RELATED"/>
    <property type="match status" value="1"/>
</dbReference>
<sequence>MVFLLVGLLLASTSLFAKADDILLGAGDVIRVKVYGSDDLSLETRISEAGVISYPLVGEVKVGGLSTAQAETKIASLLKNGGYLNNPQVNILVTVPQSQMISVLGQVTKPGRYPLDGRRNVADVIALAGGVTPDGGDAVTIVRPDGKGGVTKQLVDIYTITHSGDTTSLPGVGANDVVYVERSLRFYIYGEVQRPGMYKLERNTTVLQALSVGGGLTQRGTERGLLVKRRDPEGNLQEVPVKKDDLLQADDIVYVKESWF</sequence>
<evidence type="ECO:0000259" key="3">
    <source>
        <dbReference type="Pfam" id="PF02563"/>
    </source>
</evidence>
<dbReference type="Gene3D" id="3.30.1950.10">
    <property type="entry name" value="wza like domain"/>
    <property type="match status" value="1"/>
</dbReference>
<organism evidence="5 6">
    <name type="scientific">Herbaspirillum frisingense GSF30</name>
    <dbReference type="NCBI Taxonomy" id="864073"/>
    <lineage>
        <taxon>Bacteria</taxon>
        <taxon>Pseudomonadati</taxon>
        <taxon>Pseudomonadota</taxon>
        <taxon>Betaproteobacteria</taxon>
        <taxon>Burkholderiales</taxon>
        <taxon>Oxalobacteraceae</taxon>
        <taxon>Herbaspirillum</taxon>
    </lineage>
</organism>
<feature type="signal peptide" evidence="2">
    <location>
        <begin position="1"/>
        <end position="19"/>
    </location>
</feature>
<dbReference type="InterPro" id="IPR003715">
    <property type="entry name" value="Poly_export_N"/>
</dbReference>
<dbReference type="InterPro" id="IPR049712">
    <property type="entry name" value="Poly_export"/>
</dbReference>
<name>A0AAI9IBU2_9BURK</name>
<feature type="chain" id="PRO_5042608025" evidence="2">
    <location>
        <begin position="20"/>
        <end position="260"/>
    </location>
</feature>
<proteinExistence type="predicted"/>
<dbReference type="InterPro" id="IPR017478">
    <property type="entry name" value="Polysacc_export_EpsE"/>
</dbReference>
<dbReference type="PANTHER" id="PTHR33619:SF3">
    <property type="entry name" value="POLYSACCHARIDE EXPORT PROTEIN GFCE-RELATED"/>
    <property type="match status" value="1"/>
</dbReference>
<dbReference type="InterPro" id="IPR019554">
    <property type="entry name" value="Soluble_ligand-bd"/>
</dbReference>
<evidence type="ECO:0000256" key="1">
    <source>
        <dbReference type="ARBA" id="ARBA00022729"/>
    </source>
</evidence>
<reference evidence="5 6" key="1">
    <citation type="journal article" date="2013" name="Front. Microbiol.">
        <title>The genome of the endophytic bacterium H. frisingense GSF30(T) identifies diverse strategies in the Herbaspirillum genus to interact with plants.</title>
        <authorList>
            <person name="Straub D."/>
            <person name="Rothballer M."/>
            <person name="Hartmann A."/>
            <person name="Ludewig U."/>
        </authorList>
    </citation>
    <scope>NUCLEOTIDE SEQUENCE [LARGE SCALE GENOMIC DNA]</scope>
    <source>
        <strain evidence="5 6">GSF30</strain>
    </source>
</reference>
<evidence type="ECO:0000313" key="6">
    <source>
        <dbReference type="Proteomes" id="UP000006772"/>
    </source>
</evidence>
<dbReference type="Pfam" id="PF10531">
    <property type="entry name" value="SLBB"/>
    <property type="match status" value="2"/>
</dbReference>
<dbReference type="Pfam" id="PF02563">
    <property type="entry name" value="Poly_export"/>
    <property type="match status" value="1"/>
</dbReference>
<evidence type="ECO:0000313" key="5">
    <source>
        <dbReference type="EMBL" id="EOA03326.1"/>
    </source>
</evidence>
<accession>A0AAI9IBU2</accession>